<accession>A0ACC1PKE8</accession>
<reference evidence="1" key="1">
    <citation type="submission" date="2022-10" db="EMBL/GenBank/DDBJ databases">
        <title>Genome Sequence of Xylaria curta.</title>
        <authorList>
            <person name="Buettner E."/>
        </authorList>
    </citation>
    <scope>NUCLEOTIDE SEQUENCE</scope>
    <source>
        <strain evidence="1">Babe10</strain>
    </source>
</reference>
<evidence type="ECO:0000313" key="1">
    <source>
        <dbReference type="EMBL" id="KAJ2995027.1"/>
    </source>
</evidence>
<gene>
    <name evidence="1" type="ORF">NUW58_g1385</name>
</gene>
<proteinExistence type="predicted"/>
<dbReference type="EMBL" id="JAPDGR010000149">
    <property type="protein sequence ID" value="KAJ2995027.1"/>
    <property type="molecule type" value="Genomic_DNA"/>
</dbReference>
<protein>
    <submittedName>
        <fullName evidence="1">Uncharacterized protein</fullName>
    </submittedName>
</protein>
<name>A0ACC1PKE8_9PEZI</name>
<sequence>MRPPVLQPPRTLPSCLRRIATSHCAFAQRQPIPFTSRIPTSHHRLCPRQPQTPDNSRSVAVQSRFSSTIANTGSGMEKDKTDKSSVKVPKGTRDWVGADVKIRDRIFKAAGDAFARHGGVQLDTPVFELKSILSGKYGEDSKLIYELADQGGEDLALRYDLTVPFARWLAMTGTQQIKRYHIAKVYRRDQPAIARGRMREFYQCDFDIAGEYDSMIPDAEILRIIYEVFSSLGLAKDVTVKINHRKILDGLFAVAGVPDDKIRTISSAVDKLDKLSREEVKKEMIEKGLEGSVADEILEWTKYNGDIPKILDLLKKDEKMFANEKIKKGIEEMSLLQDYLDAFQVAGQVSFDLALARGLDYYTGLIYEAVIELTAKDRSAETRIGSIAAGGRYDNLVGMYGRKQIPCIGISFGVDRIFTILKARHEKEKQNVRGSDVFVMAFGGKNGLLPERMGIARLLWDAGISAEFSPKVKPRLPQQFKAAETAGIPLAVIIGEDELKAGKVKVKLMGLPDGHPEKEGKLVEKTDLSVECRRLLAQDAEQTNGETTAST</sequence>
<organism evidence="1 2">
    <name type="scientific">Xylaria curta</name>
    <dbReference type="NCBI Taxonomy" id="42375"/>
    <lineage>
        <taxon>Eukaryota</taxon>
        <taxon>Fungi</taxon>
        <taxon>Dikarya</taxon>
        <taxon>Ascomycota</taxon>
        <taxon>Pezizomycotina</taxon>
        <taxon>Sordariomycetes</taxon>
        <taxon>Xylariomycetidae</taxon>
        <taxon>Xylariales</taxon>
        <taxon>Xylariaceae</taxon>
        <taxon>Xylaria</taxon>
    </lineage>
</organism>
<keyword evidence="2" id="KW-1185">Reference proteome</keyword>
<comment type="caution">
    <text evidence="1">The sequence shown here is derived from an EMBL/GenBank/DDBJ whole genome shotgun (WGS) entry which is preliminary data.</text>
</comment>
<dbReference type="Proteomes" id="UP001143856">
    <property type="component" value="Unassembled WGS sequence"/>
</dbReference>
<evidence type="ECO:0000313" key="2">
    <source>
        <dbReference type="Proteomes" id="UP001143856"/>
    </source>
</evidence>